<dbReference type="OrthoDB" id="8385759at2"/>
<sequence>MNNYEKYFENNRQLWNKRTPLHRQSDFYNVPAFLESRTSLNKIELEELGDVSGKSLLHLQCHFGQDTLSWARLGAKATGIDLSDASIEEASRLNQQLGLDVTFVQSNVYDLKENLQGQFDVVFTSYGTIGWLPDLEKWAEIIHHFLKPGGTFYIVEFHPVAWMFDDDFQHIVYPYHNTFEPIVTETEQSYTDGSNHEKLKEYGWNHGLGEVISSLTTKGLRLEFLHEFPYSPYNIFRHMVQDENGYWRIRHLENKIPLLYSIKATKPQE</sequence>
<comment type="caution">
    <text evidence="2">The sequence shown here is derived from an EMBL/GenBank/DDBJ whole genome shotgun (WGS) entry which is preliminary data.</text>
</comment>
<protein>
    <submittedName>
        <fullName evidence="2">Class I SAM-dependent methyltransferase</fullName>
    </submittedName>
</protein>
<reference evidence="3" key="1">
    <citation type="submission" date="2018-08" db="EMBL/GenBank/DDBJ databases">
        <authorList>
            <person name="Liu Z.-W."/>
            <person name="Du Z.-J."/>
        </authorList>
    </citation>
    <scope>NUCLEOTIDE SEQUENCE [LARGE SCALE GENOMIC DNA]</scope>
    <source>
        <strain evidence="3">H4X</strain>
    </source>
</reference>
<accession>A0A3D8LF25</accession>
<dbReference type="CDD" id="cd02440">
    <property type="entry name" value="AdoMet_MTases"/>
    <property type="match status" value="1"/>
</dbReference>
<dbReference type="Pfam" id="PF13649">
    <property type="entry name" value="Methyltransf_25"/>
    <property type="match status" value="1"/>
</dbReference>
<dbReference type="SUPFAM" id="SSF53335">
    <property type="entry name" value="S-adenosyl-L-methionine-dependent methyltransferases"/>
    <property type="match status" value="1"/>
</dbReference>
<dbReference type="EMBL" id="QRGR01000006">
    <property type="protein sequence ID" value="RDV15997.1"/>
    <property type="molecule type" value="Genomic_DNA"/>
</dbReference>
<dbReference type="GO" id="GO:0032259">
    <property type="term" value="P:methylation"/>
    <property type="evidence" value="ECO:0007669"/>
    <property type="project" value="UniProtKB-KW"/>
</dbReference>
<keyword evidence="2" id="KW-0489">Methyltransferase</keyword>
<dbReference type="GO" id="GO:0008168">
    <property type="term" value="F:methyltransferase activity"/>
    <property type="evidence" value="ECO:0007669"/>
    <property type="project" value="UniProtKB-KW"/>
</dbReference>
<evidence type="ECO:0000313" key="3">
    <source>
        <dbReference type="Proteomes" id="UP000256708"/>
    </source>
</evidence>
<dbReference type="Proteomes" id="UP000256708">
    <property type="component" value="Unassembled WGS sequence"/>
</dbReference>
<keyword evidence="2" id="KW-0808">Transferase</keyword>
<name>A0A3D8LF25_9BACT</name>
<dbReference type="Gene3D" id="3.40.50.150">
    <property type="entry name" value="Vaccinia Virus protein VP39"/>
    <property type="match status" value="1"/>
</dbReference>
<proteinExistence type="predicted"/>
<evidence type="ECO:0000313" key="2">
    <source>
        <dbReference type="EMBL" id="RDV15997.1"/>
    </source>
</evidence>
<gene>
    <name evidence="2" type="ORF">DXT99_06375</name>
</gene>
<dbReference type="AlphaFoldDB" id="A0A3D8LF25"/>
<keyword evidence="3" id="KW-1185">Reference proteome</keyword>
<feature type="domain" description="Methyltransferase" evidence="1">
    <location>
        <begin position="57"/>
        <end position="150"/>
    </location>
</feature>
<organism evidence="2 3">
    <name type="scientific">Pontibacter diazotrophicus</name>
    <dbReference type="NCBI Taxonomy" id="1400979"/>
    <lineage>
        <taxon>Bacteria</taxon>
        <taxon>Pseudomonadati</taxon>
        <taxon>Bacteroidota</taxon>
        <taxon>Cytophagia</taxon>
        <taxon>Cytophagales</taxon>
        <taxon>Hymenobacteraceae</taxon>
        <taxon>Pontibacter</taxon>
    </lineage>
</organism>
<evidence type="ECO:0000259" key="1">
    <source>
        <dbReference type="Pfam" id="PF13649"/>
    </source>
</evidence>
<dbReference type="RefSeq" id="WP_115564710.1">
    <property type="nucleotide sequence ID" value="NZ_QRGR01000006.1"/>
</dbReference>
<dbReference type="InterPro" id="IPR041698">
    <property type="entry name" value="Methyltransf_25"/>
</dbReference>
<dbReference type="InterPro" id="IPR029063">
    <property type="entry name" value="SAM-dependent_MTases_sf"/>
</dbReference>